<dbReference type="EC" id="3.1.1.116" evidence="3"/>
<evidence type="ECO:0000256" key="9">
    <source>
        <dbReference type="ARBA" id="ARBA00048504"/>
    </source>
</evidence>
<evidence type="ECO:0000256" key="1">
    <source>
        <dbReference type="ARBA" id="ARBA00008645"/>
    </source>
</evidence>
<gene>
    <name evidence="13" type="ORF">ODALV1_LOCUS3072</name>
</gene>
<dbReference type="SUPFAM" id="SSF53474">
    <property type="entry name" value="alpha/beta-Hydrolases"/>
    <property type="match status" value="1"/>
</dbReference>
<evidence type="ECO:0000256" key="2">
    <source>
        <dbReference type="ARBA" id="ARBA00022801"/>
    </source>
</evidence>
<comment type="catalytic activity">
    <reaction evidence="9">
        <text>1,2-didecanoylglycerol + H2O = decanoylglycerol + decanoate + H(+)</text>
        <dbReference type="Rhea" id="RHEA:48596"/>
        <dbReference type="ChEBI" id="CHEBI:11152"/>
        <dbReference type="ChEBI" id="CHEBI:15377"/>
        <dbReference type="ChEBI" id="CHEBI:15378"/>
        <dbReference type="ChEBI" id="CHEBI:27689"/>
        <dbReference type="ChEBI" id="CHEBI:90605"/>
    </reaction>
</comment>
<reference evidence="13 14" key="1">
    <citation type="submission" date="2024-08" db="EMBL/GenBank/DDBJ databases">
        <authorList>
            <person name="Cucini C."/>
            <person name="Frati F."/>
        </authorList>
    </citation>
    <scope>NUCLEOTIDE SEQUENCE [LARGE SCALE GENOMIC DNA]</scope>
</reference>
<dbReference type="PANTHER" id="PTHR46118:SF4">
    <property type="entry name" value="PROTEIN ABHD11"/>
    <property type="match status" value="1"/>
</dbReference>
<dbReference type="Pfam" id="PF00561">
    <property type="entry name" value="Abhydrolase_1"/>
    <property type="match status" value="1"/>
</dbReference>
<evidence type="ECO:0000256" key="6">
    <source>
        <dbReference type="ARBA" id="ARBA00043742"/>
    </source>
</evidence>
<evidence type="ECO:0000256" key="11">
    <source>
        <dbReference type="ARBA" id="ARBA00048919"/>
    </source>
</evidence>
<dbReference type="Gene3D" id="3.40.50.1820">
    <property type="entry name" value="alpha/beta hydrolase"/>
    <property type="match status" value="1"/>
</dbReference>
<sequence>MVRCITIQSTRKMHCCLTKTTVLRRLPIATSCSEQLYARHSSTSLFLSHSIYKPPGQEAGAPFLITHGLLGSKLNWNSIAKATAKAVNRKIVTFDARNHGDSPSQDDISYELMAEDIQELSRHLEIEKFSLMGHSMGGRTVMAFALKYPDLIEKLVVVDVSPLDLYSDFPTMKVYLQTLYDIGLNLKDSTIPLSEARKIADASLKTVVSEPAVRAFLLTNLAEKDGKIMWKPNLEVLIRNFAEIGKFPKALLNKKFDKPTLFIKGEKSQYIPDSVFPEIQKTFTNAQLSTVQNAGHWPHAENTGRFMEILMPFIRP</sequence>
<comment type="catalytic activity">
    <reaction evidence="5">
        <text>a 1,2-diacyl-sn-glycerol + H2O = a 2-acylglycerol + a fatty acid + H(+)</text>
        <dbReference type="Rhea" id="RHEA:33275"/>
        <dbReference type="ChEBI" id="CHEBI:15377"/>
        <dbReference type="ChEBI" id="CHEBI:15378"/>
        <dbReference type="ChEBI" id="CHEBI:17389"/>
        <dbReference type="ChEBI" id="CHEBI:17815"/>
        <dbReference type="ChEBI" id="CHEBI:28868"/>
        <dbReference type="EC" id="3.1.1.116"/>
    </reaction>
</comment>
<proteinExistence type="inferred from homology"/>
<keyword evidence="14" id="KW-1185">Reference proteome</keyword>
<name>A0ABP1PTT6_9HEXA</name>
<evidence type="ECO:0000259" key="12">
    <source>
        <dbReference type="Pfam" id="PF00561"/>
    </source>
</evidence>
<dbReference type="PANTHER" id="PTHR46118">
    <property type="entry name" value="PROTEIN ABHD11"/>
    <property type="match status" value="1"/>
</dbReference>
<comment type="catalytic activity">
    <reaction evidence="11">
        <text>1-octadecanoyl-2-(5Z,8Z,11Z,14Z-eicosatetraenoyl)-sn-glycerol + H2O = 2-(5Z,8Z,11Z,14Z-eicosatetraenoyl)-glycerol + octadecanoate + H(+)</text>
        <dbReference type="Rhea" id="RHEA:38507"/>
        <dbReference type="ChEBI" id="CHEBI:15377"/>
        <dbReference type="ChEBI" id="CHEBI:15378"/>
        <dbReference type="ChEBI" id="CHEBI:25629"/>
        <dbReference type="ChEBI" id="CHEBI:52392"/>
        <dbReference type="ChEBI" id="CHEBI:75728"/>
    </reaction>
</comment>
<protein>
    <recommendedName>
        <fullName evidence="7">sn-1-specific diacylglycerol lipase ABHD11</fullName>
        <ecNumber evidence="3">3.1.1.116</ecNumber>
    </recommendedName>
    <alternativeName>
        <fullName evidence="4">Alpha/beta hydrolase domain-containing protein 11</fullName>
    </alternativeName>
</protein>
<evidence type="ECO:0000256" key="8">
    <source>
        <dbReference type="ARBA" id="ARBA00048283"/>
    </source>
</evidence>
<comment type="catalytic activity">
    <reaction evidence="10">
        <text>1-octadecanoyl-2-(9Z-octadecenoyl)-sn-glycerol + H2O = 2-(9Z-octadecenoyl)-glycerol + octadecanoate + H(+)</text>
        <dbReference type="Rhea" id="RHEA:77103"/>
        <dbReference type="ChEBI" id="CHEBI:15377"/>
        <dbReference type="ChEBI" id="CHEBI:15378"/>
        <dbReference type="ChEBI" id="CHEBI:25629"/>
        <dbReference type="ChEBI" id="CHEBI:73990"/>
        <dbReference type="ChEBI" id="CHEBI:75468"/>
    </reaction>
</comment>
<dbReference type="Proteomes" id="UP001642540">
    <property type="component" value="Unassembled WGS sequence"/>
</dbReference>
<evidence type="ECO:0000256" key="3">
    <source>
        <dbReference type="ARBA" id="ARBA00026104"/>
    </source>
</evidence>
<feature type="domain" description="AB hydrolase-1" evidence="12">
    <location>
        <begin position="62"/>
        <end position="302"/>
    </location>
</feature>
<accession>A0ABP1PTT6</accession>
<dbReference type="PRINTS" id="PR00111">
    <property type="entry name" value="ABHYDROLASE"/>
</dbReference>
<comment type="catalytic activity">
    <reaction evidence="6">
        <text>a 1,3-diacyl-sn-glycerol + H2O = a 1-acyl-sn-glycerol + a fatty acid + H(+)</text>
        <dbReference type="Rhea" id="RHEA:38503"/>
        <dbReference type="ChEBI" id="CHEBI:15377"/>
        <dbReference type="ChEBI" id="CHEBI:15378"/>
        <dbReference type="ChEBI" id="CHEBI:28868"/>
        <dbReference type="ChEBI" id="CHEBI:64683"/>
        <dbReference type="ChEBI" id="CHEBI:77272"/>
    </reaction>
</comment>
<dbReference type="InterPro" id="IPR029058">
    <property type="entry name" value="AB_hydrolase_fold"/>
</dbReference>
<comment type="caution">
    <text evidence="13">The sequence shown here is derived from an EMBL/GenBank/DDBJ whole genome shotgun (WGS) entry which is preliminary data.</text>
</comment>
<dbReference type="InterPro" id="IPR000073">
    <property type="entry name" value="AB_hydrolase_1"/>
</dbReference>
<dbReference type="EMBL" id="CAXLJM020000007">
    <property type="protein sequence ID" value="CAL8075078.1"/>
    <property type="molecule type" value="Genomic_DNA"/>
</dbReference>
<keyword evidence="2" id="KW-0378">Hydrolase</keyword>
<comment type="catalytic activity">
    <reaction evidence="8">
        <text>1-octadecanoyl-2-(4Z,7Z,10Z,13Z,16Z,19Z-docosahexaenoyl)-sn-glycerol + H2O = 2-(4Z,7Z,10Z,13Z,16Z,19Z-docosahexaenoyl)-glycerol + octadecanoate + H(+)</text>
        <dbReference type="Rhea" id="RHEA:77107"/>
        <dbReference type="ChEBI" id="CHEBI:15377"/>
        <dbReference type="ChEBI" id="CHEBI:15378"/>
        <dbReference type="ChEBI" id="CHEBI:25629"/>
        <dbReference type="ChEBI" id="CHEBI:77129"/>
        <dbReference type="ChEBI" id="CHEBI:186738"/>
    </reaction>
</comment>
<evidence type="ECO:0000313" key="14">
    <source>
        <dbReference type="Proteomes" id="UP001642540"/>
    </source>
</evidence>
<evidence type="ECO:0000313" key="13">
    <source>
        <dbReference type="EMBL" id="CAL8075078.1"/>
    </source>
</evidence>
<evidence type="ECO:0000256" key="5">
    <source>
        <dbReference type="ARBA" id="ARBA00043667"/>
    </source>
</evidence>
<evidence type="ECO:0000256" key="10">
    <source>
        <dbReference type="ARBA" id="ARBA00048513"/>
    </source>
</evidence>
<organism evidence="13 14">
    <name type="scientific">Orchesella dallaii</name>
    <dbReference type="NCBI Taxonomy" id="48710"/>
    <lineage>
        <taxon>Eukaryota</taxon>
        <taxon>Metazoa</taxon>
        <taxon>Ecdysozoa</taxon>
        <taxon>Arthropoda</taxon>
        <taxon>Hexapoda</taxon>
        <taxon>Collembola</taxon>
        <taxon>Entomobryomorpha</taxon>
        <taxon>Entomobryoidea</taxon>
        <taxon>Orchesellidae</taxon>
        <taxon>Orchesellinae</taxon>
        <taxon>Orchesella</taxon>
    </lineage>
</organism>
<comment type="similarity">
    <text evidence="1">Belongs to the AB hydrolase superfamily.</text>
</comment>
<evidence type="ECO:0000256" key="7">
    <source>
        <dbReference type="ARBA" id="ARBA00044064"/>
    </source>
</evidence>
<evidence type="ECO:0000256" key="4">
    <source>
        <dbReference type="ARBA" id="ARBA00042703"/>
    </source>
</evidence>